<organism evidence="2 3">
    <name type="scientific">Aquamicrobium soli</name>
    <dbReference type="NCBI Taxonomy" id="1811518"/>
    <lineage>
        <taxon>Bacteria</taxon>
        <taxon>Pseudomonadati</taxon>
        <taxon>Pseudomonadota</taxon>
        <taxon>Alphaproteobacteria</taxon>
        <taxon>Hyphomicrobiales</taxon>
        <taxon>Phyllobacteriaceae</taxon>
        <taxon>Aquamicrobium</taxon>
    </lineage>
</organism>
<keyword evidence="1" id="KW-0732">Signal</keyword>
<evidence type="ECO:0000256" key="1">
    <source>
        <dbReference type="SAM" id="SignalP"/>
    </source>
</evidence>
<feature type="chain" id="PRO_5045691286" evidence="1">
    <location>
        <begin position="21"/>
        <end position="110"/>
    </location>
</feature>
<proteinExistence type="predicted"/>
<evidence type="ECO:0000313" key="2">
    <source>
        <dbReference type="EMBL" id="MFC3205491.1"/>
    </source>
</evidence>
<dbReference type="Proteomes" id="UP001595583">
    <property type="component" value="Unassembled WGS sequence"/>
</dbReference>
<sequence length="110" mass="13407">MDRRLFLTGMFGLAGAAALATVVKPGAAIAGIPSNSGGILSELDAPLDADTVEDVQYRRDEDRRRRDWYYRRHHHRRPRRRRVWRTVCRRVRRHGRWHRRCWRERVWRYW</sequence>
<accession>A0ABV7KB00</accession>
<dbReference type="InterPro" id="IPR006311">
    <property type="entry name" value="TAT_signal"/>
</dbReference>
<feature type="signal peptide" evidence="1">
    <location>
        <begin position="1"/>
        <end position="20"/>
    </location>
</feature>
<comment type="caution">
    <text evidence="2">The sequence shown here is derived from an EMBL/GenBank/DDBJ whole genome shotgun (WGS) entry which is preliminary data.</text>
</comment>
<evidence type="ECO:0000313" key="3">
    <source>
        <dbReference type="Proteomes" id="UP001595583"/>
    </source>
</evidence>
<protein>
    <submittedName>
        <fullName evidence="2">Protamine-2 (Modular protein)</fullName>
    </submittedName>
</protein>
<dbReference type="PROSITE" id="PS51318">
    <property type="entry name" value="TAT"/>
    <property type="match status" value="1"/>
</dbReference>
<name>A0ABV7KB00_9HYPH</name>
<dbReference type="RefSeq" id="WP_378219002.1">
    <property type="nucleotide sequence ID" value="NZ_JBHRTK010000004.1"/>
</dbReference>
<keyword evidence="3" id="KW-1185">Reference proteome</keyword>
<reference evidence="3" key="1">
    <citation type="journal article" date="2019" name="Int. J. Syst. Evol. Microbiol.">
        <title>The Global Catalogue of Microorganisms (GCM) 10K type strain sequencing project: providing services to taxonomists for standard genome sequencing and annotation.</title>
        <authorList>
            <consortium name="The Broad Institute Genomics Platform"/>
            <consortium name="The Broad Institute Genome Sequencing Center for Infectious Disease"/>
            <person name="Wu L."/>
            <person name="Ma J."/>
        </authorList>
    </citation>
    <scope>NUCLEOTIDE SEQUENCE [LARGE SCALE GENOMIC DNA]</scope>
    <source>
        <strain evidence="3">KCTC 52165</strain>
    </source>
</reference>
<gene>
    <name evidence="2" type="ORF">ACFOHJ_04645</name>
</gene>
<dbReference type="EMBL" id="JBHRTK010000004">
    <property type="protein sequence ID" value="MFC3205491.1"/>
    <property type="molecule type" value="Genomic_DNA"/>
</dbReference>